<dbReference type="EMBL" id="KZ772757">
    <property type="protein sequence ID" value="PTQ33851.1"/>
    <property type="molecule type" value="Genomic_DNA"/>
</dbReference>
<reference evidence="4" key="1">
    <citation type="journal article" date="2017" name="Cell">
        <title>Insights into land plant evolution garnered from the Marchantia polymorpha genome.</title>
        <authorList>
            <person name="Bowman J.L."/>
            <person name="Kohchi T."/>
            <person name="Yamato K.T."/>
            <person name="Jenkins J."/>
            <person name="Shu S."/>
            <person name="Ishizaki K."/>
            <person name="Yamaoka S."/>
            <person name="Nishihama R."/>
            <person name="Nakamura Y."/>
            <person name="Berger F."/>
            <person name="Adam C."/>
            <person name="Aki S.S."/>
            <person name="Althoff F."/>
            <person name="Araki T."/>
            <person name="Arteaga-Vazquez M.A."/>
            <person name="Balasubrmanian S."/>
            <person name="Barry K."/>
            <person name="Bauer D."/>
            <person name="Boehm C.R."/>
            <person name="Briginshaw L."/>
            <person name="Caballero-Perez J."/>
            <person name="Catarino B."/>
            <person name="Chen F."/>
            <person name="Chiyoda S."/>
            <person name="Chovatia M."/>
            <person name="Davies K.M."/>
            <person name="Delmans M."/>
            <person name="Demura T."/>
            <person name="Dierschke T."/>
            <person name="Dolan L."/>
            <person name="Dorantes-Acosta A.E."/>
            <person name="Eklund D.M."/>
            <person name="Florent S.N."/>
            <person name="Flores-Sandoval E."/>
            <person name="Fujiyama A."/>
            <person name="Fukuzawa H."/>
            <person name="Galik B."/>
            <person name="Grimanelli D."/>
            <person name="Grimwood J."/>
            <person name="Grossniklaus U."/>
            <person name="Hamada T."/>
            <person name="Haseloff J."/>
            <person name="Hetherington A.J."/>
            <person name="Higo A."/>
            <person name="Hirakawa Y."/>
            <person name="Hundley H.N."/>
            <person name="Ikeda Y."/>
            <person name="Inoue K."/>
            <person name="Inoue S.I."/>
            <person name="Ishida S."/>
            <person name="Jia Q."/>
            <person name="Kakita M."/>
            <person name="Kanazawa T."/>
            <person name="Kawai Y."/>
            <person name="Kawashima T."/>
            <person name="Kennedy M."/>
            <person name="Kinose K."/>
            <person name="Kinoshita T."/>
            <person name="Kohara Y."/>
            <person name="Koide E."/>
            <person name="Komatsu K."/>
            <person name="Kopischke S."/>
            <person name="Kubo M."/>
            <person name="Kyozuka J."/>
            <person name="Lagercrantz U."/>
            <person name="Lin S.S."/>
            <person name="Lindquist E."/>
            <person name="Lipzen A.M."/>
            <person name="Lu C.W."/>
            <person name="De Luna E."/>
            <person name="Martienssen R.A."/>
            <person name="Minamino N."/>
            <person name="Mizutani M."/>
            <person name="Mizutani M."/>
            <person name="Mochizuki N."/>
            <person name="Monte I."/>
            <person name="Mosher R."/>
            <person name="Nagasaki H."/>
            <person name="Nakagami H."/>
            <person name="Naramoto S."/>
            <person name="Nishitani K."/>
            <person name="Ohtani M."/>
            <person name="Okamoto T."/>
            <person name="Okumura M."/>
            <person name="Phillips J."/>
            <person name="Pollak B."/>
            <person name="Reinders A."/>
            <person name="Rovekamp M."/>
            <person name="Sano R."/>
            <person name="Sawa S."/>
            <person name="Schmid M.W."/>
            <person name="Shirakawa M."/>
            <person name="Solano R."/>
            <person name="Spunde A."/>
            <person name="Suetsugu N."/>
            <person name="Sugano S."/>
            <person name="Sugiyama A."/>
            <person name="Sun R."/>
            <person name="Suzuki Y."/>
            <person name="Takenaka M."/>
            <person name="Takezawa D."/>
            <person name="Tomogane H."/>
            <person name="Tsuzuki M."/>
            <person name="Ueda T."/>
            <person name="Umeda M."/>
            <person name="Ward J.M."/>
            <person name="Watanabe Y."/>
            <person name="Yazaki K."/>
            <person name="Yokoyama R."/>
            <person name="Yoshitake Y."/>
            <person name="Yotsui I."/>
            <person name="Zachgo S."/>
            <person name="Schmutz J."/>
        </authorList>
    </citation>
    <scope>NUCLEOTIDE SEQUENCE [LARGE SCALE GENOMIC DNA]</scope>
    <source>
        <strain evidence="4">Tak-1</strain>
    </source>
</reference>
<feature type="signal peptide" evidence="2">
    <location>
        <begin position="1"/>
        <end position="21"/>
    </location>
</feature>
<proteinExistence type="predicted"/>
<keyword evidence="4" id="KW-1185">Reference proteome</keyword>
<dbReference type="AlphaFoldDB" id="A0A2R6WJ46"/>
<evidence type="ECO:0000313" key="3">
    <source>
        <dbReference type="EMBL" id="PTQ33851.1"/>
    </source>
</evidence>
<evidence type="ECO:0000256" key="1">
    <source>
        <dbReference type="SAM" id="MobiDB-lite"/>
    </source>
</evidence>
<dbReference type="Gramene" id="Mp3g09635.1">
    <property type="protein sequence ID" value="Mp3g09635.1.cds1"/>
    <property type="gene ID" value="Mp3g09635"/>
</dbReference>
<gene>
    <name evidence="3" type="ORF">MARPO_0085s0063</name>
</gene>
<keyword evidence="2" id="KW-0732">Signal</keyword>
<evidence type="ECO:0000256" key="2">
    <source>
        <dbReference type="SAM" id="SignalP"/>
    </source>
</evidence>
<dbReference type="OrthoDB" id="1977092at2759"/>
<dbReference type="Proteomes" id="UP000244005">
    <property type="component" value="Unassembled WGS sequence"/>
</dbReference>
<evidence type="ECO:0000313" key="4">
    <source>
        <dbReference type="Proteomes" id="UP000244005"/>
    </source>
</evidence>
<protein>
    <submittedName>
        <fullName evidence="3">Uncharacterized protein</fullName>
    </submittedName>
</protein>
<sequence>MAVPFLKQVTLLLLYSRLCYARTLSGANKADSKGENHVEVDLLRHGLPELLFAEHEIRQDSNCDCGQDHLEPHTEDGPLPCDFSTLREDRPVLLCGIEAADKTKDYRMDHKAVPNLGRNLFRESKLEILQRLPRDTPVPPSGPSGPNRGASDGPGTL</sequence>
<accession>A0A2R6WJ46</accession>
<feature type="region of interest" description="Disordered" evidence="1">
    <location>
        <begin position="131"/>
        <end position="157"/>
    </location>
</feature>
<feature type="chain" id="PRO_5015354340" evidence="2">
    <location>
        <begin position="22"/>
        <end position="157"/>
    </location>
</feature>
<organism evidence="3 4">
    <name type="scientific">Marchantia polymorpha</name>
    <name type="common">Common liverwort</name>
    <name type="synonym">Marchantia aquatica</name>
    <dbReference type="NCBI Taxonomy" id="3197"/>
    <lineage>
        <taxon>Eukaryota</taxon>
        <taxon>Viridiplantae</taxon>
        <taxon>Streptophyta</taxon>
        <taxon>Embryophyta</taxon>
        <taxon>Marchantiophyta</taxon>
        <taxon>Marchantiopsida</taxon>
        <taxon>Marchantiidae</taxon>
        <taxon>Marchantiales</taxon>
        <taxon>Marchantiaceae</taxon>
        <taxon>Marchantia</taxon>
    </lineage>
</organism>
<name>A0A2R6WJ46_MARPO</name>